<dbReference type="GO" id="GO:0032977">
    <property type="term" value="F:membrane insertase activity"/>
    <property type="evidence" value="ECO:0007669"/>
    <property type="project" value="InterPro"/>
</dbReference>
<evidence type="ECO:0000256" key="8">
    <source>
        <dbReference type="ARBA" id="ARBA00023136"/>
    </source>
</evidence>
<dbReference type="PANTHER" id="PTHR12428">
    <property type="entry name" value="OXA1"/>
    <property type="match status" value="1"/>
</dbReference>
<dbReference type="AlphaFoldDB" id="A0AAN6EQP3"/>
<name>A0AAN6EQP3_EXODE</name>
<keyword evidence="5" id="KW-0809">Transit peptide</keyword>
<dbReference type="GO" id="GO:0005743">
    <property type="term" value="C:mitochondrial inner membrane"/>
    <property type="evidence" value="ECO:0007669"/>
    <property type="project" value="UniProtKB-SubCell"/>
</dbReference>
<evidence type="ECO:0000313" key="12">
    <source>
        <dbReference type="EMBL" id="KAJ8988092.1"/>
    </source>
</evidence>
<evidence type="ECO:0000256" key="2">
    <source>
        <dbReference type="ARBA" id="ARBA00009877"/>
    </source>
</evidence>
<organism evidence="12 13">
    <name type="scientific">Exophiala dermatitidis</name>
    <name type="common">Black yeast-like fungus</name>
    <name type="synonym">Wangiella dermatitidis</name>
    <dbReference type="NCBI Taxonomy" id="5970"/>
    <lineage>
        <taxon>Eukaryota</taxon>
        <taxon>Fungi</taxon>
        <taxon>Dikarya</taxon>
        <taxon>Ascomycota</taxon>
        <taxon>Pezizomycotina</taxon>
        <taxon>Eurotiomycetes</taxon>
        <taxon>Chaetothyriomycetidae</taxon>
        <taxon>Chaetothyriales</taxon>
        <taxon>Herpotrichiellaceae</taxon>
        <taxon>Exophiala</taxon>
    </lineage>
</organism>
<evidence type="ECO:0000256" key="6">
    <source>
        <dbReference type="ARBA" id="ARBA00022989"/>
    </source>
</evidence>
<evidence type="ECO:0000256" key="4">
    <source>
        <dbReference type="ARBA" id="ARBA00022792"/>
    </source>
</evidence>
<feature type="domain" description="Membrane insertase YidC/Oxa/ALB C-terminal" evidence="11">
    <location>
        <begin position="201"/>
        <end position="391"/>
    </location>
</feature>
<comment type="similarity">
    <text evidence="2 9">Belongs to the OXA1/ALB3/YidC family.</text>
</comment>
<keyword evidence="3 9" id="KW-0812">Transmembrane</keyword>
<dbReference type="Pfam" id="PF02096">
    <property type="entry name" value="60KD_IMP"/>
    <property type="match status" value="1"/>
</dbReference>
<dbReference type="CDD" id="cd20069">
    <property type="entry name" value="5TM_Oxa1-like"/>
    <property type="match status" value="1"/>
</dbReference>
<feature type="compositionally biased region" description="Polar residues" evidence="10">
    <location>
        <begin position="80"/>
        <end position="100"/>
    </location>
</feature>
<reference evidence="12" key="1">
    <citation type="submission" date="2023-01" db="EMBL/GenBank/DDBJ databases">
        <title>Exophiala dermititidis isolated from Cystic Fibrosis Patient.</title>
        <authorList>
            <person name="Kurbessoian T."/>
            <person name="Crocker A."/>
            <person name="Murante D."/>
            <person name="Hogan D.A."/>
            <person name="Stajich J.E."/>
        </authorList>
    </citation>
    <scope>NUCLEOTIDE SEQUENCE</scope>
    <source>
        <strain evidence="12">Ex8</strain>
    </source>
</reference>
<keyword evidence="4" id="KW-0999">Mitochondrion inner membrane</keyword>
<dbReference type="NCBIfam" id="TIGR03592">
    <property type="entry name" value="yidC_oxa1_cterm"/>
    <property type="match status" value="1"/>
</dbReference>
<dbReference type="GO" id="GO:0032979">
    <property type="term" value="P:protein insertion into mitochondrial inner membrane from matrix"/>
    <property type="evidence" value="ECO:0007669"/>
    <property type="project" value="TreeGrafter"/>
</dbReference>
<gene>
    <name evidence="12" type="ORF">HRR80_007869</name>
</gene>
<dbReference type="Proteomes" id="UP001161757">
    <property type="component" value="Unassembled WGS sequence"/>
</dbReference>
<protein>
    <recommendedName>
        <fullName evidence="11">Membrane insertase YidC/Oxa/ALB C-terminal domain-containing protein</fullName>
    </recommendedName>
</protein>
<keyword evidence="8" id="KW-0472">Membrane</keyword>
<feature type="region of interest" description="Disordered" evidence="10">
    <location>
        <begin position="77"/>
        <end position="130"/>
    </location>
</feature>
<evidence type="ECO:0000256" key="9">
    <source>
        <dbReference type="RuleBase" id="RU003945"/>
    </source>
</evidence>
<evidence type="ECO:0000313" key="13">
    <source>
        <dbReference type="Proteomes" id="UP001161757"/>
    </source>
</evidence>
<feature type="compositionally biased region" description="Basic and acidic residues" evidence="10">
    <location>
        <begin position="498"/>
        <end position="510"/>
    </location>
</feature>
<proteinExistence type="inferred from homology"/>
<evidence type="ECO:0000256" key="1">
    <source>
        <dbReference type="ARBA" id="ARBA00004448"/>
    </source>
</evidence>
<evidence type="ECO:0000259" key="11">
    <source>
        <dbReference type="Pfam" id="PF02096"/>
    </source>
</evidence>
<comment type="caution">
    <text evidence="12">The sequence shown here is derived from an EMBL/GenBank/DDBJ whole genome shotgun (WGS) entry which is preliminary data.</text>
</comment>
<evidence type="ECO:0000256" key="3">
    <source>
        <dbReference type="ARBA" id="ARBA00022692"/>
    </source>
</evidence>
<evidence type="ECO:0000256" key="5">
    <source>
        <dbReference type="ARBA" id="ARBA00022946"/>
    </source>
</evidence>
<keyword evidence="7" id="KW-0496">Mitochondrion</keyword>
<accession>A0AAN6EQP3</accession>
<comment type="subcellular location">
    <subcellularLocation>
        <location evidence="9">Membrane</location>
        <topology evidence="9">Multi-pass membrane protein</topology>
    </subcellularLocation>
    <subcellularLocation>
        <location evidence="1">Mitochondrion inner membrane</location>
        <topology evidence="1">Multi-pass membrane protein</topology>
    </subcellularLocation>
</comment>
<dbReference type="InterPro" id="IPR001708">
    <property type="entry name" value="YidC/ALB3/OXA1/COX18"/>
</dbReference>
<evidence type="ECO:0000256" key="10">
    <source>
        <dbReference type="SAM" id="MobiDB-lite"/>
    </source>
</evidence>
<dbReference type="EMBL" id="JAJGCB010000020">
    <property type="protein sequence ID" value="KAJ8988092.1"/>
    <property type="molecule type" value="Genomic_DNA"/>
</dbReference>
<dbReference type="PANTHER" id="PTHR12428:SF66">
    <property type="entry name" value="MITOCHONDRIAL INNER MEMBRANE PROTEIN OXA1L"/>
    <property type="match status" value="1"/>
</dbReference>
<dbReference type="InterPro" id="IPR028055">
    <property type="entry name" value="YidC/Oxa/ALB_C"/>
</dbReference>
<sequence>MSLSQGLRWSGRGIGNGRQRLVLGVRGVRNFSLHTSRVARPQAKLTRTSTGTVFQGSYQTRSLSLFGWGGKKAAEEVANTPPSSAAETAAQASGSPQNVVETVKSVKASHATSDAPDLTFTHPHPVSPAEPEALRNLENEILKPHGATPPATETGDVPDLASIPEGLGYLKDACGLDFGWGPTAILEVLLEHLHITAGLSWSASVIGLAILVRTICLPALVAGSDQSARMREVQGVLAPLREELSEALRNNNRQAAMEKQAALRSINKEYGISLPKAFGGILLQIPLGFGAFRLLRNAGTLPVPGFETEQFLWLTNLSSADPLYVLPILTGLMTYLNVKTNQRSTNMGNLARIITPLLPIVSFAALSFQPAALQLYFLANGIYTQMQSMLILNPRFRRMLKLTPLPSSPSPSGPTTATAKPNFAKMKVGGQKPSVVEEQAPPTDRSVIDKGVDLVKEKGSQAIKGVFGNMNEAWQKEKMKRIEKERQEKRAATIAKYEAQRRQDLEEQRYQRNAGAVGPMRINQTSEAPLSSKRREEK</sequence>
<evidence type="ECO:0000256" key="7">
    <source>
        <dbReference type="ARBA" id="ARBA00023128"/>
    </source>
</evidence>
<keyword evidence="6" id="KW-1133">Transmembrane helix</keyword>
<feature type="region of interest" description="Disordered" evidence="10">
    <location>
        <begin position="498"/>
        <end position="538"/>
    </location>
</feature>